<evidence type="ECO:0000256" key="1">
    <source>
        <dbReference type="ARBA" id="ARBA00004141"/>
    </source>
</evidence>
<dbReference type="Pfam" id="PF02674">
    <property type="entry name" value="Colicin_V"/>
    <property type="match status" value="1"/>
</dbReference>
<comment type="subcellular location">
    <subcellularLocation>
        <location evidence="1">Membrane</location>
        <topology evidence="1">Multi-pass membrane protein</topology>
    </subcellularLocation>
</comment>
<feature type="transmembrane region" description="Helical" evidence="5">
    <location>
        <begin position="101"/>
        <end position="124"/>
    </location>
</feature>
<evidence type="ECO:0000256" key="2">
    <source>
        <dbReference type="ARBA" id="ARBA00022692"/>
    </source>
</evidence>
<dbReference type="PANTHER" id="PTHR36926:SF1">
    <property type="entry name" value="COLICIN V PRODUCTION PROTEIN"/>
    <property type="match status" value="1"/>
</dbReference>
<dbReference type="PANTHER" id="PTHR36926">
    <property type="entry name" value="COLICIN V PRODUCTION PROTEIN"/>
    <property type="match status" value="1"/>
</dbReference>
<gene>
    <name evidence="6" type="ORF">AD928_07040</name>
</gene>
<keyword evidence="4 5" id="KW-0472">Membrane</keyword>
<keyword evidence="2 5" id="KW-0812">Transmembrane</keyword>
<feature type="transmembrane region" description="Helical" evidence="5">
    <location>
        <begin position="64"/>
        <end position="89"/>
    </location>
</feature>
<dbReference type="GO" id="GO:0009403">
    <property type="term" value="P:toxin biosynthetic process"/>
    <property type="evidence" value="ECO:0007669"/>
    <property type="project" value="InterPro"/>
</dbReference>
<dbReference type="Proteomes" id="UP000075473">
    <property type="component" value="Unassembled WGS sequence"/>
</dbReference>
<protein>
    <submittedName>
        <fullName evidence="6">Bacteriocin biosynthesis protein</fullName>
    </submittedName>
</protein>
<dbReference type="AlphaFoldDB" id="A0A149QB02"/>
<comment type="caution">
    <text evidence="6">The sequence shown here is derived from an EMBL/GenBank/DDBJ whole genome shotgun (WGS) entry which is preliminary data.</text>
</comment>
<dbReference type="PATRIC" id="fig|178900.5.peg.2772"/>
<organism evidence="6 7">
    <name type="scientific">Acetobacter cerevisiae</name>
    <dbReference type="NCBI Taxonomy" id="178900"/>
    <lineage>
        <taxon>Bacteria</taxon>
        <taxon>Pseudomonadati</taxon>
        <taxon>Pseudomonadota</taxon>
        <taxon>Alphaproteobacteria</taxon>
        <taxon>Acetobacterales</taxon>
        <taxon>Acetobacteraceae</taxon>
        <taxon>Acetobacter</taxon>
    </lineage>
</organism>
<accession>A0A149QB02</accession>
<evidence type="ECO:0000313" key="6">
    <source>
        <dbReference type="EMBL" id="KXU94499.1"/>
    </source>
</evidence>
<evidence type="ECO:0000256" key="3">
    <source>
        <dbReference type="ARBA" id="ARBA00022989"/>
    </source>
</evidence>
<feature type="transmembrane region" description="Helical" evidence="5">
    <location>
        <begin position="6"/>
        <end position="24"/>
    </location>
</feature>
<dbReference type="GO" id="GO:0016020">
    <property type="term" value="C:membrane"/>
    <property type="evidence" value="ECO:0007669"/>
    <property type="project" value="UniProtKB-SubCell"/>
</dbReference>
<dbReference type="RefSeq" id="WP_062249407.1">
    <property type="nucleotide sequence ID" value="NZ_LHZA01000141.1"/>
</dbReference>
<feature type="transmembrane region" description="Helical" evidence="5">
    <location>
        <begin position="31"/>
        <end position="52"/>
    </location>
</feature>
<sequence length="174" mass="18543">MAAIDILSLVIVGVSALHGLWRGFTRQALGLGGWILAILLACRFYPVLIPWTTPYLSNPLAAHVAAFVILLLGLLIAATLFSAFVVRLVHLTALGGLDRTLGCGFGVIRGGLLVVLLFMAAQWFMMPEDMASLEANGRLTPYIRLGAAYIQPFLPVFSAKGVAPNLSTGHDATL</sequence>
<name>A0A149QB02_9PROT</name>
<evidence type="ECO:0000256" key="4">
    <source>
        <dbReference type="ARBA" id="ARBA00023136"/>
    </source>
</evidence>
<evidence type="ECO:0000256" key="5">
    <source>
        <dbReference type="SAM" id="Phobius"/>
    </source>
</evidence>
<dbReference type="InterPro" id="IPR052719">
    <property type="entry name" value="CvpA-like"/>
</dbReference>
<proteinExistence type="predicted"/>
<keyword evidence="3 5" id="KW-1133">Transmembrane helix</keyword>
<dbReference type="EMBL" id="LHZA01000141">
    <property type="protein sequence ID" value="KXU94499.1"/>
    <property type="molecule type" value="Genomic_DNA"/>
</dbReference>
<reference evidence="6 7" key="1">
    <citation type="submission" date="2015-06" db="EMBL/GenBank/DDBJ databases">
        <title>Improved classification and identification of acetic acid bacteria using matrix-assisted laser desorption/ionization time-of-flight mass spectrometry; Gluconobacter nephelii and Gluconobacter uchimurae are later heterotypic synonyms of Gluconobacter japonicus and Gluconobacter oxydans, respectively.</title>
        <authorList>
            <person name="Li L."/>
            <person name="Cleenwerck I."/>
            <person name="De Vuyst L."/>
            <person name="Vandamme P."/>
        </authorList>
    </citation>
    <scope>NUCLEOTIDE SEQUENCE [LARGE SCALE GENOMIC DNA]</scope>
    <source>
        <strain evidence="6 7">LMG 1625</strain>
    </source>
</reference>
<evidence type="ECO:0000313" key="7">
    <source>
        <dbReference type="Proteomes" id="UP000075473"/>
    </source>
</evidence>
<dbReference type="InterPro" id="IPR003825">
    <property type="entry name" value="Colicin-V_CvpA"/>
</dbReference>